<evidence type="ECO:0000256" key="3">
    <source>
        <dbReference type="ARBA" id="ARBA00012662"/>
    </source>
</evidence>
<dbReference type="Gene3D" id="2.60.40.1180">
    <property type="entry name" value="Golgi alpha-mannosidase II"/>
    <property type="match status" value="1"/>
</dbReference>
<dbReference type="GO" id="GO:0004560">
    <property type="term" value="F:alpha-L-fucosidase activity"/>
    <property type="evidence" value="ECO:0007669"/>
    <property type="project" value="InterPro"/>
</dbReference>
<dbReference type="Gene3D" id="3.20.20.80">
    <property type="entry name" value="Glycosidases"/>
    <property type="match status" value="1"/>
</dbReference>
<evidence type="ECO:0000256" key="1">
    <source>
        <dbReference type="ARBA" id="ARBA00004071"/>
    </source>
</evidence>
<feature type="signal peptide" evidence="8">
    <location>
        <begin position="1"/>
        <end position="27"/>
    </location>
</feature>
<reference evidence="10 11" key="1">
    <citation type="submission" date="2019-11" db="EMBL/GenBank/DDBJ databases">
        <title>Type strains purchased from KCTC, JCM and DSMZ.</title>
        <authorList>
            <person name="Lu H."/>
        </authorList>
    </citation>
    <scope>NUCLEOTIDE SEQUENCE [LARGE SCALE GENOMIC DNA]</scope>
    <source>
        <strain evidence="10 11">JCM 31587</strain>
    </source>
</reference>
<evidence type="ECO:0000256" key="4">
    <source>
        <dbReference type="ARBA" id="ARBA00022729"/>
    </source>
</evidence>
<dbReference type="PANTHER" id="PTHR10030:SF37">
    <property type="entry name" value="ALPHA-L-FUCOSIDASE-RELATED"/>
    <property type="match status" value="1"/>
</dbReference>
<dbReference type="PIRSF" id="PIRSF001092">
    <property type="entry name" value="Alpha-L-fucosidase"/>
    <property type="match status" value="1"/>
</dbReference>
<keyword evidence="6" id="KW-0326">Glycosidase</keyword>
<accession>A0A6L6QE70</accession>
<dbReference type="InterPro" id="IPR017853">
    <property type="entry name" value="GH"/>
</dbReference>
<dbReference type="OrthoDB" id="8730647at2"/>
<feature type="domain" description="Glycoside hydrolase family 29 N-terminal" evidence="9">
    <location>
        <begin position="30"/>
        <end position="349"/>
    </location>
</feature>
<evidence type="ECO:0000256" key="2">
    <source>
        <dbReference type="ARBA" id="ARBA00007951"/>
    </source>
</evidence>
<dbReference type="SMART" id="SM00812">
    <property type="entry name" value="Alpha_L_fucos"/>
    <property type="match status" value="1"/>
</dbReference>
<dbReference type="EC" id="3.2.1.51" evidence="3"/>
<dbReference type="RefSeq" id="WP_155452910.1">
    <property type="nucleotide sequence ID" value="NZ_WNKX01000003.1"/>
</dbReference>
<evidence type="ECO:0000256" key="6">
    <source>
        <dbReference type="ARBA" id="ARBA00023295"/>
    </source>
</evidence>
<dbReference type="Pfam" id="PF01120">
    <property type="entry name" value="Alpha_L_fucos"/>
    <property type="match status" value="1"/>
</dbReference>
<dbReference type="InterPro" id="IPR016286">
    <property type="entry name" value="FUC_metazoa-typ"/>
</dbReference>
<comment type="similarity">
    <text evidence="2">Belongs to the glycosyl hydrolase 29 family.</text>
</comment>
<dbReference type="InterPro" id="IPR000933">
    <property type="entry name" value="Glyco_hydro_29"/>
</dbReference>
<dbReference type="GO" id="GO:0006004">
    <property type="term" value="P:fucose metabolic process"/>
    <property type="evidence" value="ECO:0007669"/>
    <property type="project" value="InterPro"/>
</dbReference>
<comment type="function">
    <text evidence="1">Alpha-L-fucosidase is responsible for hydrolyzing the alpha-1,6-linked fucose joined to the reducing-end N-acetylglucosamine of the carbohydrate moieties of glycoproteins.</text>
</comment>
<evidence type="ECO:0000256" key="8">
    <source>
        <dbReference type="SAM" id="SignalP"/>
    </source>
</evidence>
<sequence>MMKLLRPFVLAASLLMSASICIPCVSAERQAERIDWWRQARFGMFIHWGVYSVPGRGEWVQWNEKIPVGEYAKLADQFKPDHFNPDEWAQLAKAAGMKYMVLTARHHDGFAMFDDGDNPFTSVNGAAQRDFVADYVKAVRKAGLGVGLYYSPLDWRFPGFFFPDLQRENAEAMRAQYHRQMDRLMSNYGKLDVLWFDGGEMDWLNFGGDWDGAEWGVGWKKRPDGKHYKGSFSWGSDQVYRKLREKQPQVLVNGRADMPEDFHSREGDGALGDFDNSHPWELCTTIAGAWGYQPNMKPKPLKHYIQLLANVVGRDGNLLLNVGPGPDGRIDPEQAQRLREIGAWLDKNGVSIYGTRGGPFLPGAYGVSTHRANTIYVHVLQWPGDKLTLPALPAKIVKAALLSGEKVNFTQAADGITLALPPAARDAIDTVIAVQIDSPAAQIAPLKI</sequence>
<protein>
    <recommendedName>
        <fullName evidence="3">alpha-L-fucosidase</fullName>
        <ecNumber evidence="3">3.2.1.51</ecNumber>
    </recommendedName>
</protein>
<gene>
    <name evidence="10" type="ORF">GM658_05030</name>
</gene>
<proteinExistence type="inferred from homology"/>
<dbReference type="GO" id="GO:0005764">
    <property type="term" value="C:lysosome"/>
    <property type="evidence" value="ECO:0007669"/>
    <property type="project" value="TreeGrafter"/>
</dbReference>
<keyword evidence="4 8" id="KW-0732">Signal</keyword>
<keyword evidence="5 10" id="KW-0378">Hydrolase</keyword>
<dbReference type="Proteomes" id="UP000472320">
    <property type="component" value="Unassembled WGS sequence"/>
</dbReference>
<dbReference type="SUPFAM" id="SSF51445">
    <property type="entry name" value="(Trans)glycosidases"/>
    <property type="match status" value="1"/>
</dbReference>
<organism evidence="10 11">
    <name type="scientific">Massilia eburnea</name>
    <dbReference type="NCBI Taxonomy" id="1776165"/>
    <lineage>
        <taxon>Bacteria</taxon>
        <taxon>Pseudomonadati</taxon>
        <taxon>Pseudomonadota</taxon>
        <taxon>Betaproteobacteria</taxon>
        <taxon>Burkholderiales</taxon>
        <taxon>Oxalobacteraceae</taxon>
        <taxon>Telluria group</taxon>
        <taxon>Massilia</taxon>
    </lineage>
</organism>
<evidence type="ECO:0000259" key="9">
    <source>
        <dbReference type="Pfam" id="PF01120"/>
    </source>
</evidence>
<evidence type="ECO:0000256" key="5">
    <source>
        <dbReference type="ARBA" id="ARBA00022801"/>
    </source>
</evidence>
<comment type="caution">
    <text evidence="10">The sequence shown here is derived from an EMBL/GenBank/DDBJ whole genome shotgun (WGS) entry which is preliminary data.</text>
</comment>
<dbReference type="EMBL" id="WNKX01000003">
    <property type="protein sequence ID" value="MTW09956.1"/>
    <property type="molecule type" value="Genomic_DNA"/>
</dbReference>
<feature type="site" description="May be important for catalysis" evidence="7">
    <location>
        <position position="283"/>
    </location>
</feature>
<dbReference type="PRINTS" id="PR00741">
    <property type="entry name" value="GLHYDRLASE29"/>
</dbReference>
<feature type="chain" id="PRO_5026879076" description="alpha-L-fucosidase" evidence="8">
    <location>
        <begin position="28"/>
        <end position="448"/>
    </location>
</feature>
<evidence type="ECO:0000256" key="7">
    <source>
        <dbReference type="PIRSR" id="PIRSR001092-1"/>
    </source>
</evidence>
<evidence type="ECO:0000313" key="11">
    <source>
        <dbReference type="Proteomes" id="UP000472320"/>
    </source>
</evidence>
<dbReference type="PANTHER" id="PTHR10030">
    <property type="entry name" value="ALPHA-L-FUCOSIDASE"/>
    <property type="match status" value="1"/>
</dbReference>
<dbReference type="AlphaFoldDB" id="A0A6L6QE70"/>
<evidence type="ECO:0000313" key="10">
    <source>
        <dbReference type="EMBL" id="MTW09956.1"/>
    </source>
</evidence>
<dbReference type="GO" id="GO:0016139">
    <property type="term" value="P:glycoside catabolic process"/>
    <property type="evidence" value="ECO:0007669"/>
    <property type="project" value="TreeGrafter"/>
</dbReference>
<keyword evidence="11" id="KW-1185">Reference proteome</keyword>
<dbReference type="InterPro" id="IPR057739">
    <property type="entry name" value="Glyco_hydro_29_N"/>
</dbReference>
<name>A0A6L6QE70_9BURK</name>
<dbReference type="InterPro" id="IPR013780">
    <property type="entry name" value="Glyco_hydro_b"/>
</dbReference>